<feature type="region of interest" description="Disordered" evidence="1">
    <location>
        <begin position="77"/>
        <end position="112"/>
    </location>
</feature>
<dbReference type="KEGG" id="cohn:KCTCHS21_01260"/>
<evidence type="ECO:0000313" key="2">
    <source>
        <dbReference type="EMBL" id="BBI30727.1"/>
    </source>
</evidence>
<evidence type="ECO:0000256" key="1">
    <source>
        <dbReference type="SAM" id="MobiDB-lite"/>
    </source>
</evidence>
<dbReference type="EMBL" id="AP019400">
    <property type="protein sequence ID" value="BBI30727.1"/>
    <property type="molecule type" value="Genomic_DNA"/>
</dbReference>
<name>A0A3T1CXY2_9BACL</name>
<keyword evidence="3" id="KW-1185">Reference proteome</keyword>
<sequence length="112" mass="13165">MKNLIGDGYKLIIESSYDISEDWVRPTEVTVHTFNKNVDAITETERRSIDALELYILARIEDSIGYFPLFNRAGSHNRKGNLSREEKDRQDFEDDYQSRTRSIYLPDDNDEE</sequence>
<protein>
    <submittedName>
        <fullName evidence="2">Uncharacterized protein</fullName>
    </submittedName>
</protein>
<evidence type="ECO:0000313" key="3">
    <source>
        <dbReference type="Proteomes" id="UP000289856"/>
    </source>
</evidence>
<dbReference type="RefSeq" id="WP_130604662.1">
    <property type="nucleotide sequence ID" value="NZ_AP019400.1"/>
</dbReference>
<organism evidence="2 3">
    <name type="scientific">Cohnella abietis</name>
    <dbReference type="NCBI Taxonomy" id="2507935"/>
    <lineage>
        <taxon>Bacteria</taxon>
        <taxon>Bacillati</taxon>
        <taxon>Bacillota</taxon>
        <taxon>Bacilli</taxon>
        <taxon>Bacillales</taxon>
        <taxon>Paenibacillaceae</taxon>
        <taxon>Cohnella</taxon>
    </lineage>
</organism>
<proteinExistence type="predicted"/>
<dbReference type="AlphaFoldDB" id="A0A3T1CXY2"/>
<dbReference type="Proteomes" id="UP000289856">
    <property type="component" value="Chromosome"/>
</dbReference>
<gene>
    <name evidence="2" type="ORF">KCTCHS21_01260</name>
</gene>
<reference evidence="2 3" key="1">
    <citation type="submission" date="2019-01" db="EMBL/GenBank/DDBJ databases">
        <title>Complete genome sequence of Cohnella hallensis HS21 isolated from Korean fir (Abies koreana) rhizospheric soil.</title>
        <authorList>
            <person name="Jiang L."/>
            <person name="Kang S.W."/>
            <person name="Kim S."/>
            <person name="Jung J."/>
            <person name="Kim C.Y."/>
            <person name="Kim D.H."/>
            <person name="Kim S.W."/>
            <person name="Lee J."/>
        </authorList>
    </citation>
    <scope>NUCLEOTIDE SEQUENCE [LARGE SCALE GENOMIC DNA]</scope>
    <source>
        <strain evidence="2 3">HS21</strain>
    </source>
</reference>
<accession>A0A3T1CXY2</accession>